<accession>X1DGN9</accession>
<dbReference type="AlphaFoldDB" id="X1DGN9"/>
<comment type="caution">
    <text evidence="1">The sequence shown here is derived from an EMBL/GenBank/DDBJ whole genome shotgun (WGS) entry which is preliminary data.</text>
</comment>
<name>X1DGN9_9ZZZZ</name>
<reference evidence="1" key="1">
    <citation type="journal article" date="2014" name="Front. Microbiol.">
        <title>High frequency of phylogenetically diverse reductive dehalogenase-homologous genes in deep subseafloor sedimentary metagenomes.</title>
        <authorList>
            <person name="Kawai M."/>
            <person name="Futagami T."/>
            <person name="Toyoda A."/>
            <person name="Takaki Y."/>
            <person name="Nishi S."/>
            <person name="Hori S."/>
            <person name="Arai W."/>
            <person name="Tsubouchi T."/>
            <person name="Morono Y."/>
            <person name="Uchiyama I."/>
            <person name="Ito T."/>
            <person name="Fujiyama A."/>
            <person name="Inagaki F."/>
            <person name="Takami H."/>
        </authorList>
    </citation>
    <scope>NUCLEOTIDE SEQUENCE</scope>
    <source>
        <strain evidence="1">Expedition CK06-06</strain>
    </source>
</reference>
<dbReference type="EMBL" id="BART01021814">
    <property type="protein sequence ID" value="GAH04209.1"/>
    <property type="molecule type" value="Genomic_DNA"/>
</dbReference>
<proteinExistence type="predicted"/>
<organism evidence="1">
    <name type="scientific">marine sediment metagenome</name>
    <dbReference type="NCBI Taxonomy" id="412755"/>
    <lineage>
        <taxon>unclassified sequences</taxon>
        <taxon>metagenomes</taxon>
        <taxon>ecological metagenomes</taxon>
    </lineage>
</organism>
<evidence type="ECO:0000313" key="1">
    <source>
        <dbReference type="EMBL" id="GAH04209.1"/>
    </source>
</evidence>
<gene>
    <name evidence="1" type="ORF">S01H4_40127</name>
</gene>
<sequence>MKAVVYDHYTEIFLNDEEIETHCKMGQGADCCIFLVVSGKGFECCYHNRSGIGDMLERARAGLTNARREGCDTVKNFDPSGKLGEVDIKYHEEE</sequence>
<protein>
    <submittedName>
        <fullName evidence="1">Uncharacterized protein</fullName>
    </submittedName>
</protein>